<dbReference type="InterPro" id="IPR036908">
    <property type="entry name" value="RlpA-like_sf"/>
</dbReference>
<dbReference type="Gene3D" id="2.40.40.10">
    <property type="entry name" value="RlpA-like domain"/>
    <property type="match status" value="1"/>
</dbReference>
<dbReference type="PANTHER" id="PTHR31836:SF28">
    <property type="entry name" value="SRCR DOMAIN-CONTAINING PROTEIN-RELATED"/>
    <property type="match status" value="1"/>
</dbReference>
<keyword evidence="1 2" id="KW-0732">Signal</keyword>
<reference evidence="3 4" key="1">
    <citation type="submission" date="2016-06" db="EMBL/GenBank/DDBJ databases">
        <authorList>
            <person name="Kjaerup R.B."/>
            <person name="Dalgaard T.S."/>
            <person name="Juul-Madsen H.R."/>
        </authorList>
    </citation>
    <scope>NUCLEOTIDE SEQUENCE [LARGE SCALE GENOMIC DNA]</scope>
</reference>
<organism evidence="3 4">
    <name type="scientific">Zymoseptoria tritici (strain ST99CH_3D7)</name>
    <dbReference type="NCBI Taxonomy" id="1276538"/>
    <lineage>
        <taxon>Eukaryota</taxon>
        <taxon>Fungi</taxon>
        <taxon>Dikarya</taxon>
        <taxon>Ascomycota</taxon>
        <taxon>Pezizomycotina</taxon>
        <taxon>Dothideomycetes</taxon>
        <taxon>Dothideomycetidae</taxon>
        <taxon>Mycosphaerellales</taxon>
        <taxon>Mycosphaerellaceae</taxon>
        <taxon>Zymoseptoria</taxon>
    </lineage>
</organism>
<name>A0A1X7RFI9_ZYMT9</name>
<dbReference type="STRING" id="1276538.A0A1X7RFI9"/>
<feature type="signal peptide" evidence="2">
    <location>
        <begin position="1"/>
        <end position="15"/>
    </location>
</feature>
<feature type="chain" id="PRO_5012010578" description="RlpA-like protein double-psi beta-barrel domain-containing protein" evidence="2">
    <location>
        <begin position="16"/>
        <end position="128"/>
    </location>
</feature>
<dbReference type="InterPro" id="IPR051477">
    <property type="entry name" value="Expansin_CellWall"/>
</dbReference>
<sequence length="128" mass="12957">MQFFTIASLASTALAVAFEKRGPTHNGVATYYLQGGVAGSCGEYHGDNDLIVAIAQSGNALCGQTVTITNSGGGEGNNGVGTTITAKVVDTCPGCDADHLDLSVGAFKGLTGGALDPPGKFNIQWHLN</sequence>
<proteinExistence type="predicted"/>
<dbReference type="PANTHER" id="PTHR31836">
    <property type="match status" value="1"/>
</dbReference>
<accession>A0A1X7RFI9</accession>
<keyword evidence="4" id="KW-1185">Reference proteome</keyword>
<evidence type="ECO:0000256" key="1">
    <source>
        <dbReference type="ARBA" id="ARBA00022729"/>
    </source>
</evidence>
<dbReference type="AlphaFoldDB" id="A0A1X7RFI9"/>
<evidence type="ECO:0000313" key="4">
    <source>
        <dbReference type="Proteomes" id="UP000215127"/>
    </source>
</evidence>
<dbReference type="SUPFAM" id="SSF50685">
    <property type="entry name" value="Barwin-like endoglucanases"/>
    <property type="match status" value="1"/>
</dbReference>
<dbReference type="EMBL" id="LT853692">
    <property type="protein sequence ID" value="SMQ46165.1"/>
    <property type="molecule type" value="Genomic_DNA"/>
</dbReference>
<protein>
    <recommendedName>
        <fullName evidence="5">RlpA-like protein double-psi beta-barrel domain-containing protein</fullName>
    </recommendedName>
</protein>
<evidence type="ECO:0008006" key="5">
    <source>
        <dbReference type="Google" id="ProtNLM"/>
    </source>
</evidence>
<evidence type="ECO:0000313" key="3">
    <source>
        <dbReference type="EMBL" id="SMQ46165.1"/>
    </source>
</evidence>
<dbReference type="Proteomes" id="UP000215127">
    <property type="component" value="Chromosome 1"/>
</dbReference>
<dbReference type="CDD" id="cd22191">
    <property type="entry name" value="DPBB_RlpA_EXP_N-like"/>
    <property type="match status" value="1"/>
</dbReference>
<gene>
    <name evidence="3" type="ORF">ZT3D7_G1310</name>
</gene>
<evidence type="ECO:0000256" key="2">
    <source>
        <dbReference type="SAM" id="SignalP"/>
    </source>
</evidence>